<dbReference type="RefSeq" id="WP_264498148.1">
    <property type="nucleotide sequence ID" value="NZ_CP109947.1"/>
</dbReference>
<evidence type="ECO:0000313" key="1">
    <source>
        <dbReference type="EMBL" id="WWO37792.1"/>
    </source>
</evidence>
<organism evidence="1 2">
    <name type="scientific">Pectobacterium cacticida</name>
    <dbReference type="NCBI Taxonomy" id="69221"/>
    <lineage>
        <taxon>Bacteria</taxon>
        <taxon>Pseudomonadati</taxon>
        <taxon>Pseudomonadota</taxon>
        <taxon>Gammaproteobacteria</taxon>
        <taxon>Enterobacterales</taxon>
        <taxon>Pectobacteriaceae</taxon>
        <taxon>Pectobacterium</taxon>
    </lineage>
</organism>
<reference evidence="1 2" key="1">
    <citation type="journal article" date="2024" name="Front. Plant Sci.">
        <title>Comprehensive phenomic and genomic studies of the species, Pectobacterium cacticida and proposal for reclassification as Alcorniella cacticida comb. nov.</title>
        <authorList>
            <person name="Jonca J."/>
            <person name="Pirhonen M."/>
            <person name="Waleron M.M."/>
            <person name="Gawor J."/>
            <person name="Mrozik A."/>
            <person name="Smoktunowicz M."/>
            <person name="Waleron K."/>
            <person name="Waleron M."/>
        </authorList>
    </citation>
    <scope>NUCLEOTIDE SEQUENCE [LARGE SCALE GENOMIC DNA]</scope>
    <source>
        <strain evidence="1 2">DPMP6</strain>
    </source>
</reference>
<proteinExistence type="predicted"/>
<protein>
    <submittedName>
        <fullName evidence="1">Uncharacterized protein</fullName>
    </submittedName>
</protein>
<name>A0ABZ2G8P1_9GAMM</name>
<accession>A0ABZ2G8P1</accession>
<gene>
    <name evidence="1" type="ORF">QNA12_14765</name>
</gene>
<dbReference type="Proteomes" id="UP001379444">
    <property type="component" value="Chromosome"/>
</dbReference>
<sequence>MTEYIYRVDRDIRIRKIQDGIFRARRWKNRSGEDYPHRLLKSLYADLPSTEGLYLICFYTSQQLAEKSLINDFLPRGESHISRCHKESVSTYGFTESWDDGFIVGEAYLFWCQEILTQSNSEFSSAGIPVTHFEVLVQEKWIPLVDYMGKMSSTINQMITPSAGIKNNLPTFKKKAWWKFWS</sequence>
<evidence type="ECO:0000313" key="2">
    <source>
        <dbReference type="Proteomes" id="UP001379444"/>
    </source>
</evidence>
<keyword evidence="2" id="KW-1185">Reference proteome</keyword>
<dbReference type="EMBL" id="CP125967">
    <property type="protein sequence ID" value="WWO37792.1"/>
    <property type="molecule type" value="Genomic_DNA"/>
</dbReference>